<accession>A0ABD2WIQ5</accession>
<sequence>MNASEHGFNPAFNMASIKQAINEAVERVSTVRMPAPTRLRDLIRQIRAARTAAEERTVVNKECAYIRSTFREEDSVWRCRNIAKLLYIHMLGYPAHFGQLECLKLIASPRFTDKRIGYLGAMLLLDERQDVHLLITNCLKNDLNSTTQFVIGLALCTLGAIASPEMARDLAAEVERLMKSPNAYIRKKAALCAFRIIRRVPELMEMFLPATRSLLTEKNHGVLITGVTLITEMCENSVDTLNHFKKIVPNLVRILKNLILAGYSPEHDVSGVSDPFLQVKILRLLRILGRNDVDASEAMNDILAQVATNTETSKNVGNTILYETVLSIMDIKSESGLRVLAVNILGRFLLNNDKNIRYVALNTLLKTVYVDTNAVQRHRTTILDCLKDPDVSIRRRAMELSFALTNSNNIRAMIKELLLFLERADPEFKAQCSSNIVMSAERFAPNKRWHLETLFKVLVAAGNYVRDDVVACTIQLISETQSQQVYAVSALWRALEEDTYDKQPLTQVATWCIGEYGDLMLYGPHPDDADAPVNLTEEEVIDVYHKLLWSQQNSVVTKQYALLSLTKLSTRFQRGNEKIRQIIDTFGSNLNIELQQRGIEFSQLFRKYDHLRPALLERMPPMETAKPQANGIIGVINGDSEVEEEKTLNVEPMNTVPQSDSSALLDLLGGTDLSSPTTVPSVISTTTPVSTSNNNDLLDLLGGLDLTATAPVLTIPQQQSPPQLFSPANSNFLVDGLLNSSSTPISTVPDSPSMTVFDKQGLKITFKLQRTLDNPDLLVINMAALNSSSSQINDFLFQAAVPKTFQLHMLSPSGTSLPPFGQVTQILKVNNINKAALRMRLRISYTGVSGPILEQAEVNNFPTIMVQ</sequence>
<evidence type="ECO:0000313" key="13">
    <source>
        <dbReference type="Proteomes" id="UP001627154"/>
    </source>
</evidence>
<reference evidence="12 13" key="1">
    <citation type="journal article" date="2024" name="bioRxiv">
        <title>A reference genome for Trichogramma kaykai: A tiny desert-dwelling parasitoid wasp with competing sex-ratio distorters.</title>
        <authorList>
            <person name="Culotta J."/>
            <person name="Lindsey A.R."/>
        </authorList>
    </citation>
    <scope>NUCLEOTIDE SEQUENCE [LARGE SCALE GENOMIC DNA]</scope>
    <source>
        <strain evidence="12 13">KSX58</strain>
    </source>
</reference>
<comment type="similarity">
    <text evidence="3 10">Belongs to the adaptor complexes large subunit family.</text>
</comment>
<keyword evidence="4 10" id="KW-0813">Transport</keyword>
<evidence type="ECO:0000256" key="2">
    <source>
        <dbReference type="ARBA" id="ARBA00004555"/>
    </source>
</evidence>
<dbReference type="SMART" id="SM00809">
    <property type="entry name" value="Alpha_adaptinC2"/>
    <property type="match status" value="1"/>
</dbReference>
<feature type="domain" description="GAE" evidence="11">
    <location>
        <begin position="749"/>
        <end position="862"/>
    </location>
</feature>
<evidence type="ECO:0000256" key="9">
    <source>
        <dbReference type="ARBA" id="ARBA00029433"/>
    </source>
</evidence>
<dbReference type="InterPro" id="IPR002553">
    <property type="entry name" value="Clathrin/coatomer_adapt-like_N"/>
</dbReference>
<dbReference type="SUPFAM" id="SSF49348">
    <property type="entry name" value="Clathrin adaptor appendage domain"/>
    <property type="match status" value="1"/>
</dbReference>
<keyword evidence="7 10" id="KW-0472">Membrane</keyword>
<dbReference type="SUPFAM" id="SSF48371">
    <property type="entry name" value="ARM repeat"/>
    <property type="match status" value="1"/>
</dbReference>
<dbReference type="InterPro" id="IPR011989">
    <property type="entry name" value="ARM-like"/>
</dbReference>
<name>A0ABD2WIQ5_9HYME</name>
<proteinExistence type="inferred from homology"/>
<dbReference type="InterPro" id="IPR050840">
    <property type="entry name" value="Adaptor_Complx_Large_Subunit"/>
</dbReference>
<evidence type="ECO:0000256" key="8">
    <source>
        <dbReference type="ARBA" id="ARBA00023329"/>
    </source>
</evidence>
<dbReference type="InterPro" id="IPR016024">
    <property type="entry name" value="ARM-type_fold"/>
</dbReference>
<keyword evidence="6 10" id="KW-0333">Golgi apparatus</keyword>
<dbReference type="Pfam" id="PF01602">
    <property type="entry name" value="Adaptin_N"/>
    <property type="match status" value="1"/>
</dbReference>
<keyword evidence="8 10" id="KW-0968">Cytoplasmic vesicle</keyword>
<dbReference type="InterPro" id="IPR008152">
    <property type="entry name" value="Clathrin_a/b/g-adaptin_app_Ig"/>
</dbReference>
<evidence type="ECO:0000256" key="10">
    <source>
        <dbReference type="PIRNR" id="PIRNR037094"/>
    </source>
</evidence>
<dbReference type="GO" id="GO:0030659">
    <property type="term" value="C:cytoplasmic vesicle membrane"/>
    <property type="evidence" value="ECO:0007669"/>
    <property type="project" value="UniProtKB-SubCell"/>
</dbReference>
<evidence type="ECO:0000256" key="5">
    <source>
        <dbReference type="ARBA" id="ARBA00022927"/>
    </source>
</evidence>
<evidence type="ECO:0000313" key="12">
    <source>
        <dbReference type="EMBL" id="KAL3392826.1"/>
    </source>
</evidence>
<dbReference type="GO" id="GO:0005794">
    <property type="term" value="C:Golgi apparatus"/>
    <property type="evidence" value="ECO:0007669"/>
    <property type="project" value="UniProtKB-SubCell"/>
</dbReference>
<dbReference type="PANTHER" id="PTHR22780">
    <property type="entry name" value="ADAPTIN, ALPHA/GAMMA/EPSILON"/>
    <property type="match status" value="1"/>
</dbReference>
<keyword evidence="13" id="KW-1185">Reference proteome</keyword>
<evidence type="ECO:0000256" key="4">
    <source>
        <dbReference type="ARBA" id="ARBA00022448"/>
    </source>
</evidence>
<dbReference type="InterPro" id="IPR008153">
    <property type="entry name" value="GAE_dom"/>
</dbReference>
<comment type="subcellular location">
    <subcellularLocation>
        <location evidence="1">Cytoplasmic vesicle membrane</location>
    </subcellularLocation>
    <subcellularLocation>
        <location evidence="9">Endomembrane system</location>
        <topology evidence="9">Peripheral membrane protein</topology>
        <orientation evidence="9">Cytoplasmic side</orientation>
    </subcellularLocation>
    <subcellularLocation>
        <location evidence="2">Golgi apparatus</location>
    </subcellularLocation>
</comment>
<dbReference type="InterPro" id="IPR013041">
    <property type="entry name" value="Clathrin_app_Ig-like_sf"/>
</dbReference>
<dbReference type="EMBL" id="JBJJXI010000101">
    <property type="protein sequence ID" value="KAL3392826.1"/>
    <property type="molecule type" value="Genomic_DNA"/>
</dbReference>
<dbReference type="GO" id="GO:0006886">
    <property type="term" value="P:intracellular protein transport"/>
    <property type="evidence" value="ECO:0007669"/>
    <property type="project" value="UniProtKB-UniRule"/>
</dbReference>
<evidence type="ECO:0000259" key="11">
    <source>
        <dbReference type="PROSITE" id="PS50180"/>
    </source>
</evidence>
<dbReference type="Gene3D" id="2.60.40.1230">
    <property type="match status" value="1"/>
</dbReference>
<organism evidence="12 13">
    <name type="scientific">Trichogramma kaykai</name>
    <dbReference type="NCBI Taxonomy" id="54128"/>
    <lineage>
        <taxon>Eukaryota</taxon>
        <taxon>Metazoa</taxon>
        <taxon>Ecdysozoa</taxon>
        <taxon>Arthropoda</taxon>
        <taxon>Hexapoda</taxon>
        <taxon>Insecta</taxon>
        <taxon>Pterygota</taxon>
        <taxon>Neoptera</taxon>
        <taxon>Endopterygota</taxon>
        <taxon>Hymenoptera</taxon>
        <taxon>Apocrita</taxon>
        <taxon>Proctotrupomorpha</taxon>
        <taxon>Chalcidoidea</taxon>
        <taxon>Trichogrammatidae</taxon>
        <taxon>Trichogramma</taxon>
    </lineage>
</organism>
<dbReference type="Pfam" id="PF02883">
    <property type="entry name" value="Alpha_adaptinC2"/>
    <property type="match status" value="1"/>
</dbReference>
<dbReference type="InterPro" id="IPR017107">
    <property type="entry name" value="AP1_complex_gsu"/>
</dbReference>
<dbReference type="Proteomes" id="UP001627154">
    <property type="component" value="Unassembled WGS sequence"/>
</dbReference>
<dbReference type="PROSITE" id="PS50180">
    <property type="entry name" value="GAE"/>
    <property type="match status" value="1"/>
</dbReference>
<evidence type="ECO:0000256" key="3">
    <source>
        <dbReference type="ARBA" id="ARBA00006613"/>
    </source>
</evidence>
<gene>
    <name evidence="12" type="ORF">TKK_012538</name>
</gene>
<dbReference type="FunFam" id="1.25.10.10:FF:000030">
    <property type="entry name" value="AP-1 complex subunit gamma"/>
    <property type="match status" value="1"/>
</dbReference>
<evidence type="ECO:0000256" key="7">
    <source>
        <dbReference type="ARBA" id="ARBA00023136"/>
    </source>
</evidence>
<evidence type="ECO:0000256" key="1">
    <source>
        <dbReference type="ARBA" id="ARBA00004156"/>
    </source>
</evidence>
<dbReference type="AlphaFoldDB" id="A0ABD2WIQ5"/>
<keyword evidence="5 10" id="KW-0653">Protein transport</keyword>
<evidence type="ECO:0000256" key="6">
    <source>
        <dbReference type="ARBA" id="ARBA00023034"/>
    </source>
</evidence>
<dbReference type="PIRSF" id="PIRSF037094">
    <property type="entry name" value="AP1_complex_gamma"/>
    <property type="match status" value="1"/>
</dbReference>
<protein>
    <recommendedName>
        <fullName evidence="10">AP-1 complex subunit gamma</fullName>
    </recommendedName>
</protein>
<dbReference type="Gene3D" id="1.25.10.10">
    <property type="entry name" value="Leucine-rich Repeat Variant"/>
    <property type="match status" value="1"/>
</dbReference>
<comment type="caution">
    <text evidence="12">The sequence shown here is derived from an EMBL/GenBank/DDBJ whole genome shotgun (WGS) entry which is preliminary data.</text>
</comment>